<sequence length="243" mass="25595">MRLTRCFVEVPLKPGTRIVLPESAAAHLTRVLRLREGDACVLFNGDGRDHPATLVAVGKREVVAEVSASAAVANESPLRIVLLQGVARGEKMDLILQKATELGVSAIVPVNSERSEVKLDAERAEKRVAHWRSVVVSACEQSGRATVPAVAAPAALADAARKVDTTLKLTLDPEGEHALASLSAPSPASVTIAIGPEGGWSPRDRELLRMAGFSGLRLGPRVLRTETAGLAAIAALQARFGDL</sequence>
<dbReference type="GO" id="GO:0005737">
    <property type="term" value="C:cytoplasm"/>
    <property type="evidence" value="ECO:0007669"/>
    <property type="project" value="UniProtKB-SubCell"/>
</dbReference>
<dbReference type="SUPFAM" id="SSF75217">
    <property type="entry name" value="alpha/beta knot"/>
    <property type="match status" value="1"/>
</dbReference>
<evidence type="ECO:0000256" key="3">
    <source>
        <dbReference type="ARBA" id="ARBA00012328"/>
    </source>
</evidence>
<accession>A0A941AUS6</accession>
<comment type="subcellular location">
    <subcellularLocation>
        <location evidence="1 12">Cytoplasm</location>
    </subcellularLocation>
</comment>
<dbReference type="EMBL" id="JAGKTC010000002">
    <property type="protein sequence ID" value="MBP3984617.1"/>
    <property type="molecule type" value="Genomic_DNA"/>
</dbReference>
<keyword evidence="9 12" id="KW-0949">S-adenosyl-L-methionine</keyword>
<evidence type="ECO:0000256" key="11">
    <source>
        <dbReference type="ARBA" id="ARBA00047944"/>
    </source>
</evidence>
<dbReference type="RefSeq" id="WP_210536484.1">
    <property type="nucleotide sequence ID" value="NZ_JAGKTC010000002.1"/>
</dbReference>
<dbReference type="InterPro" id="IPR029026">
    <property type="entry name" value="tRNA_m1G_MTases_N"/>
</dbReference>
<evidence type="ECO:0000256" key="12">
    <source>
        <dbReference type="PIRNR" id="PIRNR015601"/>
    </source>
</evidence>
<evidence type="ECO:0000256" key="4">
    <source>
        <dbReference type="ARBA" id="ARBA00013673"/>
    </source>
</evidence>
<keyword evidence="5 12" id="KW-0963">Cytoplasm</keyword>
<comment type="catalytic activity">
    <reaction evidence="11 12">
        <text>uridine(1498) in 16S rRNA + S-adenosyl-L-methionine = N(3)-methyluridine(1498) in 16S rRNA + S-adenosyl-L-homocysteine + H(+)</text>
        <dbReference type="Rhea" id="RHEA:42920"/>
        <dbReference type="Rhea" id="RHEA-COMP:10283"/>
        <dbReference type="Rhea" id="RHEA-COMP:10284"/>
        <dbReference type="ChEBI" id="CHEBI:15378"/>
        <dbReference type="ChEBI" id="CHEBI:57856"/>
        <dbReference type="ChEBI" id="CHEBI:59789"/>
        <dbReference type="ChEBI" id="CHEBI:65315"/>
        <dbReference type="ChEBI" id="CHEBI:74502"/>
        <dbReference type="EC" id="2.1.1.193"/>
    </reaction>
</comment>
<evidence type="ECO:0000313" key="15">
    <source>
        <dbReference type="EMBL" id="MBP3984617.1"/>
    </source>
</evidence>
<dbReference type="PANTHER" id="PTHR30027:SF3">
    <property type="entry name" value="16S RRNA (URACIL(1498)-N(3))-METHYLTRANSFERASE"/>
    <property type="match status" value="1"/>
</dbReference>
<dbReference type="AlphaFoldDB" id="A0A941AUS6"/>
<evidence type="ECO:0000256" key="6">
    <source>
        <dbReference type="ARBA" id="ARBA00022552"/>
    </source>
</evidence>
<keyword evidence="8 12" id="KW-0808">Transferase</keyword>
<evidence type="ECO:0000259" key="13">
    <source>
        <dbReference type="Pfam" id="PF04452"/>
    </source>
</evidence>
<evidence type="ECO:0000256" key="8">
    <source>
        <dbReference type="ARBA" id="ARBA00022679"/>
    </source>
</evidence>
<dbReference type="InterPro" id="IPR046886">
    <property type="entry name" value="RsmE_MTase_dom"/>
</dbReference>
<dbReference type="CDD" id="cd18084">
    <property type="entry name" value="RsmE-like"/>
    <property type="match status" value="1"/>
</dbReference>
<dbReference type="NCBIfam" id="TIGR00046">
    <property type="entry name" value="RsmE family RNA methyltransferase"/>
    <property type="match status" value="1"/>
</dbReference>
<dbReference type="Gene3D" id="3.40.1280.10">
    <property type="match status" value="1"/>
</dbReference>
<dbReference type="InterPro" id="IPR046887">
    <property type="entry name" value="RsmE_PUA-like"/>
</dbReference>
<keyword evidence="7 12" id="KW-0489">Methyltransferase</keyword>
<dbReference type="GO" id="GO:0070042">
    <property type="term" value="F:rRNA (uridine-N3-)-methyltransferase activity"/>
    <property type="evidence" value="ECO:0007669"/>
    <property type="project" value="TreeGrafter"/>
</dbReference>
<evidence type="ECO:0000259" key="14">
    <source>
        <dbReference type="Pfam" id="PF20260"/>
    </source>
</evidence>
<dbReference type="PANTHER" id="PTHR30027">
    <property type="entry name" value="RIBOSOMAL RNA SMALL SUBUNIT METHYLTRANSFERASE E"/>
    <property type="match status" value="1"/>
</dbReference>
<dbReference type="PIRSF" id="PIRSF015601">
    <property type="entry name" value="MTase_slr0722"/>
    <property type="match status" value="1"/>
</dbReference>
<dbReference type="SUPFAM" id="SSF88697">
    <property type="entry name" value="PUA domain-like"/>
    <property type="match status" value="1"/>
</dbReference>
<evidence type="ECO:0000256" key="10">
    <source>
        <dbReference type="ARBA" id="ARBA00025699"/>
    </source>
</evidence>
<comment type="similarity">
    <text evidence="2 12">Belongs to the RNA methyltransferase RsmE family.</text>
</comment>
<evidence type="ECO:0000256" key="9">
    <source>
        <dbReference type="ARBA" id="ARBA00022691"/>
    </source>
</evidence>
<dbReference type="Gene3D" id="2.40.240.20">
    <property type="entry name" value="Hypothetical PUA domain-like, domain 1"/>
    <property type="match status" value="1"/>
</dbReference>
<dbReference type="InterPro" id="IPR006700">
    <property type="entry name" value="RsmE"/>
</dbReference>
<protein>
    <recommendedName>
        <fullName evidence="4 12">Ribosomal RNA small subunit methyltransferase E</fullName>
        <ecNumber evidence="3 12">2.1.1.193</ecNumber>
    </recommendedName>
</protein>
<name>A0A941AUS6_9GAMM</name>
<keyword evidence="6 12" id="KW-0698">rRNA processing</keyword>
<evidence type="ECO:0000256" key="7">
    <source>
        <dbReference type="ARBA" id="ARBA00022603"/>
    </source>
</evidence>
<organism evidence="15 16">
    <name type="scientific">Pseudoxanthomonas helianthi</name>
    <dbReference type="NCBI Taxonomy" id="1453541"/>
    <lineage>
        <taxon>Bacteria</taxon>
        <taxon>Pseudomonadati</taxon>
        <taxon>Pseudomonadota</taxon>
        <taxon>Gammaproteobacteria</taxon>
        <taxon>Lysobacterales</taxon>
        <taxon>Lysobacteraceae</taxon>
        <taxon>Pseudoxanthomonas</taxon>
    </lineage>
</organism>
<dbReference type="GO" id="GO:0070475">
    <property type="term" value="P:rRNA base methylation"/>
    <property type="evidence" value="ECO:0007669"/>
    <property type="project" value="TreeGrafter"/>
</dbReference>
<keyword evidence="16" id="KW-1185">Reference proteome</keyword>
<reference evidence="15" key="1">
    <citation type="journal article" date="2016" name="Int. J. Syst. Evol. Microbiol.">
        <title>Pseudoxanthomonas helianthi sp. nov., isolated from roots of Jerusalem artichoke (Helianthus tuberosus).</title>
        <authorList>
            <person name="Kittiwongwattana C."/>
            <person name="Thawai C."/>
        </authorList>
    </citation>
    <scope>NUCLEOTIDE SEQUENCE</scope>
    <source>
        <strain evidence="15">110414</strain>
    </source>
</reference>
<evidence type="ECO:0000313" key="16">
    <source>
        <dbReference type="Proteomes" id="UP000673447"/>
    </source>
</evidence>
<dbReference type="Pfam" id="PF04452">
    <property type="entry name" value="Methyltrans_RNA"/>
    <property type="match status" value="1"/>
</dbReference>
<dbReference type="EC" id="2.1.1.193" evidence="3 12"/>
<proteinExistence type="inferred from homology"/>
<comment type="caution">
    <text evidence="15">The sequence shown here is derived from an EMBL/GenBank/DDBJ whole genome shotgun (WGS) entry which is preliminary data.</text>
</comment>
<dbReference type="Proteomes" id="UP000673447">
    <property type="component" value="Unassembled WGS sequence"/>
</dbReference>
<gene>
    <name evidence="15" type="ORF">J5837_09325</name>
</gene>
<dbReference type="InterPro" id="IPR029028">
    <property type="entry name" value="Alpha/beta_knot_MTases"/>
</dbReference>
<dbReference type="NCBIfam" id="NF008692">
    <property type="entry name" value="PRK11713.1-5"/>
    <property type="match status" value="1"/>
</dbReference>
<feature type="domain" description="Ribosomal RNA small subunit methyltransferase E methyltransferase" evidence="13">
    <location>
        <begin position="74"/>
        <end position="237"/>
    </location>
</feature>
<dbReference type="InterPro" id="IPR015947">
    <property type="entry name" value="PUA-like_sf"/>
</dbReference>
<evidence type="ECO:0000256" key="1">
    <source>
        <dbReference type="ARBA" id="ARBA00004496"/>
    </source>
</evidence>
<reference evidence="15" key="2">
    <citation type="submission" date="2021-03" db="EMBL/GenBank/DDBJ databases">
        <authorList>
            <person name="Cao W."/>
        </authorList>
    </citation>
    <scope>NUCLEOTIDE SEQUENCE</scope>
    <source>
        <strain evidence="15">110414</strain>
    </source>
</reference>
<evidence type="ECO:0000256" key="5">
    <source>
        <dbReference type="ARBA" id="ARBA00022490"/>
    </source>
</evidence>
<dbReference type="Pfam" id="PF20260">
    <property type="entry name" value="PUA_4"/>
    <property type="match status" value="1"/>
</dbReference>
<comment type="function">
    <text evidence="10 12">Specifically methylates the N3 position of the uracil ring of uridine 1498 (m3U1498) in 16S rRNA. Acts on the fully assembled 30S ribosomal subunit.</text>
</comment>
<evidence type="ECO:0000256" key="2">
    <source>
        <dbReference type="ARBA" id="ARBA00005528"/>
    </source>
</evidence>
<feature type="domain" description="Ribosomal RNA small subunit methyltransferase E PUA-like" evidence="14">
    <location>
        <begin position="21"/>
        <end position="66"/>
    </location>
</feature>